<dbReference type="PANTHER" id="PTHR42939">
    <property type="entry name" value="ABC TRANSPORTER ATP-BINDING PROTEIN ALBC-RELATED"/>
    <property type="match status" value="1"/>
</dbReference>
<dbReference type="EMBL" id="QHKM01000001">
    <property type="protein sequence ID" value="RAK69845.1"/>
    <property type="molecule type" value="Genomic_DNA"/>
</dbReference>
<protein>
    <submittedName>
        <fullName evidence="5">ABC transporter ATP-binding protein</fullName>
    </submittedName>
</protein>
<evidence type="ECO:0000256" key="1">
    <source>
        <dbReference type="ARBA" id="ARBA00022448"/>
    </source>
</evidence>
<dbReference type="OrthoDB" id="9808363at2"/>
<dbReference type="PANTHER" id="PTHR42939:SF1">
    <property type="entry name" value="ABC TRANSPORTER ATP-BINDING PROTEIN ALBC-RELATED"/>
    <property type="match status" value="1"/>
</dbReference>
<evidence type="ECO:0000259" key="4">
    <source>
        <dbReference type="PROSITE" id="PS50893"/>
    </source>
</evidence>
<dbReference type="GO" id="GO:0005524">
    <property type="term" value="F:ATP binding"/>
    <property type="evidence" value="ECO:0007669"/>
    <property type="project" value="UniProtKB-KW"/>
</dbReference>
<dbReference type="InterPro" id="IPR017871">
    <property type="entry name" value="ABC_transporter-like_CS"/>
</dbReference>
<keyword evidence="2" id="KW-0547">Nucleotide-binding</keyword>
<dbReference type="InterPro" id="IPR027417">
    <property type="entry name" value="P-loop_NTPase"/>
</dbReference>
<dbReference type="PROSITE" id="PS00211">
    <property type="entry name" value="ABC_TRANSPORTER_1"/>
    <property type="match status" value="1"/>
</dbReference>
<dbReference type="Pfam" id="PF00005">
    <property type="entry name" value="ABC_tran"/>
    <property type="match status" value="1"/>
</dbReference>
<reference evidence="6" key="1">
    <citation type="submission" date="2018-05" db="EMBL/GenBank/DDBJ databases">
        <authorList>
            <person name="Nie L."/>
        </authorList>
    </citation>
    <scope>NUCLEOTIDE SEQUENCE [LARGE SCALE GENOMIC DNA]</scope>
    <source>
        <strain evidence="6">NL</strain>
    </source>
</reference>
<name>A0A328BT40_9BACT</name>
<dbReference type="SUPFAM" id="SSF52540">
    <property type="entry name" value="P-loop containing nucleoside triphosphate hydrolases"/>
    <property type="match status" value="1"/>
</dbReference>
<dbReference type="RefSeq" id="WP_111476581.1">
    <property type="nucleotide sequence ID" value="NZ_QHKM01000001.1"/>
</dbReference>
<evidence type="ECO:0000313" key="6">
    <source>
        <dbReference type="Proteomes" id="UP000248553"/>
    </source>
</evidence>
<keyword evidence="1" id="KW-0813">Transport</keyword>
<evidence type="ECO:0000256" key="2">
    <source>
        <dbReference type="ARBA" id="ARBA00022741"/>
    </source>
</evidence>
<comment type="caution">
    <text evidence="5">The sequence shown here is derived from an EMBL/GenBank/DDBJ whole genome shotgun (WGS) entry which is preliminary data.</text>
</comment>
<accession>A0A328BT40</accession>
<feature type="domain" description="ABC transporter" evidence="4">
    <location>
        <begin position="3"/>
        <end position="203"/>
    </location>
</feature>
<dbReference type="InterPro" id="IPR003439">
    <property type="entry name" value="ABC_transporter-like_ATP-bd"/>
</dbReference>
<dbReference type="GO" id="GO:0016887">
    <property type="term" value="F:ATP hydrolysis activity"/>
    <property type="evidence" value="ECO:0007669"/>
    <property type="project" value="InterPro"/>
</dbReference>
<evidence type="ECO:0000256" key="3">
    <source>
        <dbReference type="ARBA" id="ARBA00022840"/>
    </source>
</evidence>
<dbReference type="InterPro" id="IPR003593">
    <property type="entry name" value="AAA+_ATPase"/>
</dbReference>
<keyword evidence="6" id="KW-1185">Reference proteome</keyword>
<dbReference type="Proteomes" id="UP000248553">
    <property type="component" value="Unassembled WGS sequence"/>
</dbReference>
<sequence>MQIEARGLGKRFGRDWIFRDLTRTFRPGTAVALLGPNGSGKSTLLQTLAAYTLPSAGELHYALGGQAVRPDDVARHLALCAPALELIEELSLAELVQFHARFRPLRAGLSAAQFIERLQLPHARHKLLRDFSSGMKQRVKLGLALYAEAPLLLLDEPTTNLDRAGVAWYHEHVAATVAGRLVLVSSNVEEEYAFCQERLTVTDFAPRR</sequence>
<dbReference type="InterPro" id="IPR051782">
    <property type="entry name" value="ABC_Transporter_VariousFunc"/>
</dbReference>
<organism evidence="5 6">
    <name type="scientific">Hymenobacter edaphi</name>
    <dbReference type="NCBI Taxonomy" id="2211146"/>
    <lineage>
        <taxon>Bacteria</taxon>
        <taxon>Pseudomonadati</taxon>
        <taxon>Bacteroidota</taxon>
        <taxon>Cytophagia</taxon>
        <taxon>Cytophagales</taxon>
        <taxon>Hymenobacteraceae</taxon>
        <taxon>Hymenobacter</taxon>
    </lineage>
</organism>
<proteinExistence type="predicted"/>
<dbReference type="SMART" id="SM00382">
    <property type="entry name" value="AAA"/>
    <property type="match status" value="1"/>
</dbReference>
<evidence type="ECO:0000313" key="5">
    <source>
        <dbReference type="EMBL" id="RAK69845.1"/>
    </source>
</evidence>
<keyword evidence="3 5" id="KW-0067">ATP-binding</keyword>
<dbReference type="PROSITE" id="PS50893">
    <property type="entry name" value="ABC_TRANSPORTER_2"/>
    <property type="match status" value="1"/>
</dbReference>
<dbReference type="Gene3D" id="3.40.50.300">
    <property type="entry name" value="P-loop containing nucleotide triphosphate hydrolases"/>
    <property type="match status" value="1"/>
</dbReference>
<gene>
    <name evidence="5" type="ORF">DLM85_03035</name>
</gene>
<dbReference type="AlphaFoldDB" id="A0A328BT40"/>